<evidence type="ECO:0000256" key="3">
    <source>
        <dbReference type="ARBA" id="ARBA00022729"/>
    </source>
</evidence>
<evidence type="ECO:0000256" key="1">
    <source>
        <dbReference type="ARBA" id="ARBA00004613"/>
    </source>
</evidence>
<proteinExistence type="predicted"/>
<protein>
    <recommendedName>
        <fullName evidence="10">VWFA domain-containing protein</fullName>
    </recommendedName>
</protein>
<dbReference type="InterPro" id="IPR056862">
    <property type="entry name" value="VWA7_N"/>
</dbReference>
<dbReference type="Proteomes" id="UP000034805">
    <property type="component" value="Unassembled WGS sequence"/>
</dbReference>
<evidence type="ECO:0000259" key="7">
    <source>
        <dbReference type="Pfam" id="PF25107"/>
    </source>
</evidence>
<sequence>KCSHGGIIDLTSHQSPVGGINKDKTSASHGHLHSTAAEVATNATVQLLEDIRVSVGDSSFLRLMGITRSSVLCFVIDTTGGMSDVIKEAKRVASSIIDSTQGTANEPSDYILVAFNSSTARTRMALRAVPASSYIFVFADAPAKDSYLMSTVTALIESTRSVVNFMLTNPIVSRRRRSYGAEYVSRELAQASGGLAIEVAAASLPQATNVIVDSTTSALATLLQATRNPGKADDFSFVVDTSVQNMIMYITGSSLSFTLQNPS</sequence>
<dbReference type="PANTHER" id="PTHR14905">
    <property type="entry name" value="NG37"/>
    <property type="match status" value="1"/>
</dbReference>
<evidence type="ECO:0000256" key="2">
    <source>
        <dbReference type="ARBA" id="ARBA00022525"/>
    </source>
</evidence>
<feature type="domain" description="Hemicentin/VWA7 galactose-binding" evidence="5">
    <location>
        <begin position="220"/>
        <end position="263"/>
    </location>
</feature>
<dbReference type="InterPro" id="IPR056475">
    <property type="entry name" value="GBD_Hemicentin/VWA7"/>
</dbReference>
<feature type="non-terminal residue" evidence="8">
    <location>
        <position position="263"/>
    </location>
</feature>
<keyword evidence="2" id="KW-0964">Secreted</keyword>
<dbReference type="PANTHER" id="PTHR14905:SF18">
    <property type="entry name" value="VON WILLEBRAND FACTOR A DOMAIN-CONTAINING 10, TANDEM DUPLICATE 1-RELATED"/>
    <property type="match status" value="1"/>
</dbReference>
<evidence type="ECO:0000313" key="8">
    <source>
        <dbReference type="EMBL" id="KPP56464.1"/>
    </source>
</evidence>
<dbReference type="InterPro" id="IPR052577">
    <property type="entry name" value="VWA7"/>
</dbReference>
<dbReference type="Pfam" id="PF25106">
    <property type="entry name" value="VWA_4"/>
    <property type="match status" value="2"/>
</dbReference>
<evidence type="ECO:0008006" key="10">
    <source>
        <dbReference type="Google" id="ProtNLM"/>
    </source>
</evidence>
<dbReference type="AlphaFoldDB" id="A0A0P7W1H6"/>
<gene>
    <name evidence="8" type="ORF">Z043_125912</name>
</gene>
<keyword evidence="3" id="KW-0732">Signal</keyword>
<reference evidence="8 9" key="1">
    <citation type="submission" date="2015-08" db="EMBL/GenBank/DDBJ databases">
        <title>The genome of the Asian arowana (Scleropages formosus).</title>
        <authorList>
            <person name="Tan M.H."/>
            <person name="Gan H.M."/>
            <person name="Croft L.J."/>
            <person name="Austin C.M."/>
        </authorList>
    </citation>
    <scope>NUCLEOTIDE SEQUENCE [LARGE SCALE GENOMIC DNA]</scope>
    <source>
        <strain evidence="8">Aro1</strain>
    </source>
</reference>
<dbReference type="GO" id="GO:0005576">
    <property type="term" value="C:extracellular region"/>
    <property type="evidence" value="ECO:0007669"/>
    <property type="project" value="UniProtKB-SubCell"/>
</dbReference>
<dbReference type="InterPro" id="IPR056861">
    <property type="entry name" value="HMCN1-like_VWA"/>
</dbReference>
<evidence type="ECO:0000256" key="4">
    <source>
        <dbReference type="ARBA" id="ARBA00023180"/>
    </source>
</evidence>
<dbReference type="Pfam" id="PF23560">
    <property type="entry name" value="GBD_Hemicentin"/>
    <property type="match status" value="1"/>
</dbReference>
<keyword evidence="4" id="KW-0325">Glycoprotein</keyword>
<organism evidence="8 9">
    <name type="scientific">Scleropages formosus</name>
    <name type="common">Asian bonytongue</name>
    <name type="synonym">Osteoglossum formosum</name>
    <dbReference type="NCBI Taxonomy" id="113540"/>
    <lineage>
        <taxon>Eukaryota</taxon>
        <taxon>Metazoa</taxon>
        <taxon>Chordata</taxon>
        <taxon>Craniata</taxon>
        <taxon>Vertebrata</taxon>
        <taxon>Euteleostomi</taxon>
        <taxon>Actinopterygii</taxon>
        <taxon>Neopterygii</taxon>
        <taxon>Teleostei</taxon>
        <taxon>Osteoglossocephala</taxon>
        <taxon>Osteoglossomorpha</taxon>
        <taxon>Osteoglossiformes</taxon>
        <taxon>Osteoglossidae</taxon>
        <taxon>Scleropages</taxon>
    </lineage>
</organism>
<comment type="caution">
    <text evidence="8">The sequence shown here is derived from an EMBL/GenBank/DDBJ whole genome shotgun (WGS) entry which is preliminary data.</text>
</comment>
<comment type="subcellular location">
    <subcellularLocation>
        <location evidence="1">Secreted</location>
    </subcellularLocation>
</comment>
<evidence type="ECO:0000259" key="5">
    <source>
        <dbReference type="Pfam" id="PF23560"/>
    </source>
</evidence>
<name>A0A0P7W1H6_SCLFO</name>
<evidence type="ECO:0000259" key="6">
    <source>
        <dbReference type="Pfam" id="PF25106"/>
    </source>
</evidence>
<feature type="domain" description="Hemicentin-1-like von Willebrand factor A" evidence="6">
    <location>
        <begin position="122"/>
        <end position="200"/>
    </location>
</feature>
<dbReference type="EMBL" id="JARO02020943">
    <property type="protein sequence ID" value="KPP56464.1"/>
    <property type="molecule type" value="Genomic_DNA"/>
</dbReference>
<accession>A0A0P7W1H6</accession>
<feature type="domain" description="VWA7 N-terminal" evidence="7">
    <location>
        <begin position="1"/>
        <end position="61"/>
    </location>
</feature>
<dbReference type="Pfam" id="PF25107">
    <property type="entry name" value="VWA7_N"/>
    <property type="match status" value="1"/>
</dbReference>
<evidence type="ECO:0000313" key="9">
    <source>
        <dbReference type="Proteomes" id="UP000034805"/>
    </source>
</evidence>
<feature type="non-terminal residue" evidence="8">
    <location>
        <position position="1"/>
    </location>
</feature>
<feature type="domain" description="Hemicentin-1-like von Willebrand factor A" evidence="6">
    <location>
        <begin position="72"/>
        <end position="116"/>
    </location>
</feature>